<name>A0A0R1XIH1_9LACO</name>
<dbReference type="SUPFAM" id="SSF51395">
    <property type="entry name" value="FMN-linked oxidoreductases"/>
    <property type="match status" value="1"/>
</dbReference>
<dbReference type="PATRIC" id="fig|1423782.4.peg.747"/>
<reference evidence="7 8" key="1">
    <citation type="journal article" date="2015" name="Genome Announc.">
        <title>Expanding the biotechnology potential of lactobacilli through comparative genomics of 213 strains and associated genera.</title>
        <authorList>
            <person name="Sun Z."/>
            <person name="Harris H.M."/>
            <person name="McCann A."/>
            <person name="Guo C."/>
            <person name="Argimon S."/>
            <person name="Zhang W."/>
            <person name="Yang X."/>
            <person name="Jeffery I.B."/>
            <person name="Cooney J.C."/>
            <person name="Kagawa T.F."/>
            <person name="Liu W."/>
            <person name="Song Y."/>
            <person name="Salvetti E."/>
            <person name="Wrobel A."/>
            <person name="Rasinkangas P."/>
            <person name="Parkhill J."/>
            <person name="Rea M.C."/>
            <person name="O'Sullivan O."/>
            <person name="Ritari J."/>
            <person name="Douillard F.P."/>
            <person name="Paul Ross R."/>
            <person name="Yang R."/>
            <person name="Briner A.E."/>
            <person name="Felis G.E."/>
            <person name="de Vos W.M."/>
            <person name="Barrangou R."/>
            <person name="Klaenhammer T.R."/>
            <person name="Caufield P.W."/>
            <person name="Cui Y."/>
            <person name="Zhang H."/>
            <person name="O'Toole P.W."/>
        </authorList>
    </citation>
    <scope>NUCLEOTIDE SEQUENCE [LARGE SCALE GENOMIC DNA]</scope>
    <source>
        <strain evidence="7 8">DSM 6035</strain>
    </source>
</reference>
<protein>
    <recommendedName>
        <fullName evidence="6">NADH:flavin oxidoreductase/NADH oxidase N-terminal domain-containing protein</fullName>
    </recommendedName>
</protein>
<comment type="caution">
    <text evidence="7">The sequence shown here is derived from an EMBL/GenBank/DDBJ whole genome shotgun (WGS) entry which is preliminary data.</text>
</comment>
<dbReference type="STRING" id="1423782.FD32_GL000722"/>
<keyword evidence="2" id="KW-0285">Flavoprotein</keyword>
<dbReference type="GO" id="GO:0010181">
    <property type="term" value="F:FMN binding"/>
    <property type="evidence" value="ECO:0007669"/>
    <property type="project" value="InterPro"/>
</dbReference>
<evidence type="ECO:0000256" key="1">
    <source>
        <dbReference type="ARBA" id="ARBA00001917"/>
    </source>
</evidence>
<keyword evidence="8" id="KW-1185">Reference proteome</keyword>
<dbReference type="Pfam" id="PF00724">
    <property type="entry name" value="Oxidored_FMN"/>
    <property type="match status" value="1"/>
</dbReference>
<gene>
    <name evidence="7" type="ORF">FD32_GL000722</name>
</gene>
<comment type="cofactor">
    <cofactor evidence="1">
        <name>FMN</name>
        <dbReference type="ChEBI" id="CHEBI:58210"/>
    </cofactor>
</comment>
<proteinExistence type="predicted"/>
<organism evidence="7 8">
    <name type="scientific">Limosilactobacillus panis DSM 6035</name>
    <dbReference type="NCBI Taxonomy" id="1423782"/>
    <lineage>
        <taxon>Bacteria</taxon>
        <taxon>Bacillati</taxon>
        <taxon>Bacillota</taxon>
        <taxon>Bacilli</taxon>
        <taxon>Lactobacillales</taxon>
        <taxon>Lactobacillaceae</taxon>
        <taxon>Limosilactobacillus</taxon>
    </lineage>
</organism>
<dbReference type="OrthoDB" id="9772736at2"/>
<dbReference type="Gene3D" id="3.20.20.70">
    <property type="entry name" value="Aldolase class I"/>
    <property type="match status" value="1"/>
</dbReference>
<dbReference type="AlphaFoldDB" id="A0A0R1XIH1"/>
<keyword evidence="4" id="KW-0521">NADP</keyword>
<evidence type="ECO:0000259" key="6">
    <source>
        <dbReference type="Pfam" id="PF00724"/>
    </source>
</evidence>
<evidence type="ECO:0000256" key="4">
    <source>
        <dbReference type="ARBA" id="ARBA00022857"/>
    </source>
</evidence>
<keyword evidence="3" id="KW-0288">FMN</keyword>
<accession>A0A0R1XIH1</accession>
<dbReference type="Proteomes" id="UP000051412">
    <property type="component" value="Unassembled WGS sequence"/>
</dbReference>
<dbReference type="GO" id="GO:0050661">
    <property type="term" value="F:NADP binding"/>
    <property type="evidence" value="ECO:0007669"/>
    <property type="project" value="InterPro"/>
</dbReference>
<sequence>MANLNDALTFPNGATVANRLVMPPMLTNSGEDGYATQDTLDYYNARPKAGGMIITEYHYVSENGGPAMTWKRGREQLAVYDDKFIPQLKKLAKAIKHSGNKAIL</sequence>
<evidence type="ECO:0000313" key="7">
    <source>
        <dbReference type="EMBL" id="KRM30000.1"/>
    </source>
</evidence>
<evidence type="ECO:0000256" key="3">
    <source>
        <dbReference type="ARBA" id="ARBA00022643"/>
    </source>
</evidence>
<dbReference type="GO" id="GO:0003959">
    <property type="term" value="F:NADPH dehydrogenase activity"/>
    <property type="evidence" value="ECO:0007669"/>
    <property type="project" value="InterPro"/>
</dbReference>
<feature type="domain" description="NADH:flavin oxidoreductase/NADH oxidase N-terminal" evidence="6">
    <location>
        <begin position="14"/>
        <end position="103"/>
    </location>
</feature>
<evidence type="ECO:0000313" key="8">
    <source>
        <dbReference type="Proteomes" id="UP000051412"/>
    </source>
</evidence>
<evidence type="ECO:0000256" key="2">
    <source>
        <dbReference type="ARBA" id="ARBA00022630"/>
    </source>
</evidence>
<evidence type="ECO:0000256" key="5">
    <source>
        <dbReference type="ARBA" id="ARBA00023002"/>
    </source>
</evidence>
<dbReference type="PANTHER" id="PTHR43303">
    <property type="entry name" value="NADPH DEHYDROGENASE C23G7.10C-RELATED"/>
    <property type="match status" value="1"/>
</dbReference>
<keyword evidence="5" id="KW-0560">Oxidoreductase</keyword>
<dbReference type="PANTHER" id="PTHR43303:SF4">
    <property type="entry name" value="NADPH DEHYDROGENASE C23G7.10C-RELATED"/>
    <property type="match status" value="1"/>
</dbReference>
<dbReference type="InterPro" id="IPR044152">
    <property type="entry name" value="YqjM-like"/>
</dbReference>
<dbReference type="EMBL" id="AZGM01000016">
    <property type="protein sequence ID" value="KRM30000.1"/>
    <property type="molecule type" value="Genomic_DNA"/>
</dbReference>
<dbReference type="InterPro" id="IPR013785">
    <property type="entry name" value="Aldolase_TIM"/>
</dbReference>
<dbReference type="InterPro" id="IPR001155">
    <property type="entry name" value="OxRdtase_FMN_N"/>
</dbReference>